<sequence length="65" mass="7661">MQDKNNLKEKNHLKDKKYDLLFYVSVSSQDAILKRDFAVSCHAGLAYCLIRKFRIFINLKILTLK</sequence>
<dbReference type="Proteomes" id="UP000019202">
    <property type="component" value="Unassembled WGS sequence"/>
</dbReference>
<protein>
    <submittedName>
        <fullName evidence="1">Uncharacterized protein</fullName>
    </submittedName>
</protein>
<evidence type="ECO:0000313" key="2">
    <source>
        <dbReference type="Proteomes" id="UP000019202"/>
    </source>
</evidence>
<name>W1J292_9GAMM</name>
<accession>W1J292</accession>
<dbReference type="EMBL" id="CBXF010000091">
    <property type="protein sequence ID" value="CDL83565.1"/>
    <property type="molecule type" value="Genomic_DNA"/>
</dbReference>
<dbReference type="AlphaFoldDB" id="W1J292"/>
<comment type="caution">
    <text evidence="1">The sequence shown here is derived from an EMBL/GenBank/DDBJ whole genome shotgun (WGS) entry which is preliminary data.</text>
</comment>
<keyword evidence="2" id="KW-1185">Reference proteome</keyword>
<dbReference type="STRING" id="1427518.XSR1_320037"/>
<organism evidence="1 2">
    <name type="scientific">Xenorhabdus szentirmaii DSM 16338</name>
    <dbReference type="NCBI Taxonomy" id="1427518"/>
    <lineage>
        <taxon>Bacteria</taxon>
        <taxon>Pseudomonadati</taxon>
        <taxon>Pseudomonadota</taxon>
        <taxon>Gammaproteobacteria</taxon>
        <taxon>Enterobacterales</taxon>
        <taxon>Morganellaceae</taxon>
        <taxon>Xenorhabdus</taxon>
    </lineage>
</organism>
<evidence type="ECO:0000313" key="1">
    <source>
        <dbReference type="EMBL" id="CDL83565.1"/>
    </source>
</evidence>
<gene>
    <name evidence="1" type="ORF">XSR1_320037</name>
</gene>
<proteinExistence type="predicted"/>
<reference evidence="1" key="1">
    <citation type="submission" date="2013-11" db="EMBL/GenBank/DDBJ databases">
        <title>Draft genome sequence and annotation of the entomopathogenic bacteria, Xenorhabdus cabanillasi strain JM26 and Xenorhabdus szentirmai strain DSM 16338.</title>
        <authorList>
            <person name="Gualtieri M."/>
            <person name="Ogier J.C."/>
            <person name="Pages S."/>
            <person name="Givaudan A."/>
            <person name="Gaudriault S."/>
        </authorList>
    </citation>
    <scope>NUCLEOTIDE SEQUENCE [LARGE SCALE GENOMIC DNA]</scope>
    <source>
        <strain evidence="1">DSM 16338</strain>
    </source>
</reference>